<comment type="similarity">
    <text evidence="1">Belongs to the short-chain dehydrogenases/reductases (SDR) family.</text>
</comment>
<sequence length="461" mass="49519">MMVEGEPAFAFLKVLVAVRNYNIIGLSGGDSIFVLTAMVKDPESDYPDYSFTRILGNTGRAGFSILTSPSDLMVRKLDPGAWRVQPADFNGTPQDSFKSTSLHLGFTDWQAPVVRFQSIGQRDADVNIIEAVVSVRDSGKWVADVALESSDILSIETWDQVLDCADGSVVHKVVHTSDYGLDKALSIGLMMTMALAGAGANKVYILGRRKDVLEKTAEAHPSIIPIECDVCAKTSLQSAVDFITKDAGYVNLVIANSGVIGPETRFNSDKSVSELRKMLFDDVSIEDFTETFSVNVSGAYFTMLAFLELLDAGNQQALKGGFGAPSKEGSDVPSIQSQVIFTSSISAYSRFWTSTPAYTSSKAAIAHLAKHTSTNLVKYGIRVNALAPGLFPSTLATGLTGTRDPSKETVDNPLFMPSRRFGDEEDMGGSILYLASRAGAFCNGLALVPDGGKLSTMPSEY</sequence>
<dbReference type="InterPro" id="IPR052178">
    <property type="entry name" value="Sec_Metab_Biosynth_SDR"/>
</dbReference>
<keyword evidence="3" id="KW-0560">Oxidoreductase</keyword>
<dbReference type="Pfam" id="PF13561">
    <property type="entry name" value="adh_short_C2"/>
    <property type="match status" value="1"/>
</dbReference>
<evidence type="ECO:0000313" key="5">
    <source>
        <dbReference type="EMBL" id="EMR71422.1"/>
    </source>
</evidence>
<evidence type="ECO:0000256" key="4">
    <source>
        <dbReference type="SAM" id="MobiDB-lite"/>
    </source>
</evidence>
<dbReference type="EMBL" id="KB705644">
    <property type="protein sequence ID" value="EMR71422.1"/>
    <property type="molecule type" value="Genomic_DNA"/>
</dbReference>
<dbReference type="PROSITE" id="PS00061">
    <property type="entry name" value="ADH_SHORT"/>
    <property type="match status" value="1"/>
</dbReference>
<dbReference type="SUPFAM" id="SSF51735">
    <property type="entry name" value="NAD(P)-binding Rossmann-fold domains"/>
    <property type="match status" value="1"/>
</dbReference>
<feature type="region of interest" description="Disordered" evidence="4">
    <location>
        <begin position="401"/>
        <end position="420"/>
    </location>
</feature>
<dbReference type="Proteomes" id="UP000012174">
    <property type="component" value="Unassembled WGS sequence"/>
</dbReference>
<dbReference type="PANTHER" id="PTHR43618:SF18">
    <property type="entry name" value="SHORT CHAIN DEHYDROGENASE_REDUCTASE FAMILY (AFU_ORTHOLOGUE AFUA_5G12480)"/>
    <property type="match status" value="1"/>
</dbReference>
<keyword evidence="6" id="KW-1185">Reference proteome</keyword>
<dbReference type="AlphaFoldDB" id="M7T481"/>
<dbReference type="InterPro" id="IPR020904">
    <property type="entry name" value="Sc_DH/Rdtase_CS"/>
</dbReference>
<evidence type="ECO:0000313" key="6">
    <source>
        <dbReference type="Proteomes" id="UP000012174"/>
    </source>
</evidence>
<reference evidence="6" key="1">
    <citation type="journal article" date="2013" name="Genome Announc.">
        <title>Draft genome sequence of the grapevine dieback fungus Eutypa lata UCR-EL1.</title>
        <authorList>
            <person name="Blanco-Ulate B."/>
            <person name="Rolshausen P.E."/>
            <person name="Cantu D."/>
        </authorList>
    </citation>
    <scope>NUCLEOTIDE SEQUENCE [LARGE SCALE GENOMIC DNA]</scope>
    <source>
        <strain evidence="6">UCR-EL1</strain>
    </source>
</reference>
<dbReference type="OrthoDB" id="2962696at2759"/>
<dbReference type="InterPro" id="IPR036291">
    <property type="entry name" value="NAD(P)-bd_dom_sf"/>
</dbReference>
<organism evidence="5 6">
    <name type="scientific">Eutypa lata (strain UCR-EL1)</name>
    <name type="common">Grapevine dieback disease fungus</name>
    <name type="synonym">Eutypa armeniacae</name>
    <dbReference type="NCBI Taxonomy" id="1287681"/>
    <lineage>
        <taxon>Eukaryota</taxon>
        <taxon>Fungi</taxon>
        <taxon>Dikarya</taxon>
        <taxon>Ascomycota</taxon>
        <taxon>Pezizomycotina</taxon>
        <taxon>Sordariomycetes</taxon>
        <taxon>Xylariomycetidae</taxon>
        <taxon>Xylariales</taxon>
        <taxon>Diatrypaceae</taxon>
        <taxon>Eutypa</taxon>
    </lineage>
</organism>
<dbReference type="Pfam" id="PF00106">
    <property type="entry name" value="adh_short"/>
    <property type="match status" value="1"/>
</dbReference>
<dbReference type="InterPro" id="IPR002347">
    <property type="entry name" value="SDR_fam"/>
</dbReference>
<dbReference type="eggNOG" id="KOG0725">
    <property type="taxonomic scope" value="Eukaryota"/>
</dbReference>
<accession>M7T481</accession>
<dbReference type="CDD" id="cd05233">
    <property type="entry name" value="SDR_c"/>
    <property type="match status" value="1"/>
</dbReference>
<dbReference type="PRINTS" id="PR00081">
    <property type="entry name" value="GDHRDH"/>
</dbReference>
<gene>
    <name evidence="5" type="ORF">UCREL1_1536</name>
</gene>
<proteinExistence type="inferred from homology"/>
<dbReference type="Gene3D" id="3.40.50.720">
    <property type="entry name" value="NAD(P)-binding Rossmann-like Domain"/>
    <property type="match status" value="1"/>
</dbReference>
<dbReference type="KEGG" id="ela:UCREL1_1536"/>
<dbReference type="GO" id="GO:0016491">
    <property type="term" value="F:oxidoreductase activity"/>
    <property type="evidence" value="ECO:0007669"/>
    <property type="project" value="UniProtKB-KW"/>
</dbReference>
<dbReference type="HOGENOM" id="CLU_593156_0_0_1"/>
<protein>
    <submittedName>
        <fullName evidence="5">Putative short chain dehydrogenase reductase protein</fullName>
    </submittedName>
</protein>
<keyword evidence="2" id="KW-0521">NADP</keyword>
<evidence type="ECO:0000256" key="2">
    <source>
        <dbReference type="ARBA" id="ARBA00022857"/>
    </source>
</evidence>
<evidence type="ECO:0000256" key="1">
    <source>
        <dbReference type="ARBA" id="ARBA00006484"/>
    </source>
</evidence>
<evidence type="ECO:0000256" key="3">
    <source>
        <dbReference type="ARBA" id="ARBA00023002"/>
    </source>
</evidence>
<dbReference type="PANTHER" id="PTHR43618">
    <property type="entry name" value="7-ALPHA-HYDROXYSTEROID DEHYDROGENASE"/>
    <property type="match status" value="1"/>
</dbReference>
<name>M7T481_EUTLA</name>